<dbReference type="EMBL" id="CP060635">
    <property type="protein sequence ID" value="QNM08291.1"/>
    <property type="molecule type" value="Genomic_DNA"/>
</dbReference>
<dbReference type="Proteomes" id="UP000515860">
    <property type="component" value="Chromosome"/>
</dbReference>
<feature type="region of interest" description="Disordered" evidence="1">
    <location>
        <begin position="617"/>
        <end position="639"/>
    </location>
</feature>
<keyword evidence="2" id="KW-0472">Membrane</keyword>
<reference evidence="4 5" key="1">
    <citation type="submission" date="2020-08" db="EMBL/GenBank/DDBJ databases">
        <authorList>
            <person name="Liu C."/>
            <person name="Sun Q."/>
        </authorList>
    </citation>
    <scope>NUCLEOTIDE SEQUENCE [LARGE SCALE GENOMIC DNA]</scope>
    <source>
        <strain evidence="4 5">NSJ-29</strain>
    </source>
</reference>
<feature type="compositionally biased region" description="Polar residues" evidence="1">
    <location>
        <begin position="493"/>
        <end position="512"/>
    </location>
</feature>
<dbReference type="NCBIfam" id="NF045890">
    <property type="entry name" value="conj_pls20_p028"/>
    <property type="match status" value="1"/>
</dbReference>
<dbReference type="InterPro" id="IPR058521">
    <property type="entry name" value="DUF8208"/>
</dbReference>
<feature type="compositionally biased region" description="Gly residues" evidence="1">
    <location>
        <begin position="420"/>
        <end position="441"/>
    </location>
</feature>
<evidence type="ECO:0000259" key="3">
    <source>
        <dbReference type="Pfam" id="PF26635"/>
    </source>
</evidence>
<evidence type="ECO:0000313" key="4">
    <source>
        <dbReference type="EMBL" id="QNM08291.1"/>
    </source>
</evidence>
<dbReference type="KEGG" id="whj:H9Q79_15615"/>
<keyword evidence="2" id="KW-0812">Transmembrane</keyword>
<protein>
    <recommendedName>
        <fullName evidence="3">DUF8208 domain-containing protein</fullName>
    </recommendedName>
</protein>
<sequence length="652" mass="70138">MSILRAVGWQISKWLTALATTCAKIYDLAFSFVDFSAFQPVQDFVNSFQPVIAAIIAVSLFAVGVMLIFQHDRKPKIAINICLAVLVISSTTYVLQLMNNVLLAGKDAIVGSNSTTPIYDTVASNVYDLIYIDEQVGLANLTGNKADYPAYDTITPKELAAIDPAEVINFNTNRMATEEANVILKYKLVYNHGKDYGLEEVYNGFGWNSADDNDWFNGFYYRYSIDWWPMYLSLISLCLVYLLMGYKVFRILFEVGVYRIIALVMSANLSNSQKALQILDAIKNSYIVLLITCVLLKFYSLGAKFINQSAIINNGFVKGIFLIFLAMAVIDGPNLIQHLFGIDAGLSSGMGRMAVGYHMASNAGSGAASLISKTIQKTGNMIKGAAGKNSPAGSERMGSDKSNLNGLNHGGTTGSPNLRGSGGNSLGSPGNGPDGTPGGLAGARQTSTGNAAAYVGAGVDAGTLGNENASGMQGASGSKKNDLSGATGYGNAESVQGTDENSSIQNQETGSDLSRETEENEKTFGSSGAPDESELEGNSNPLEGLDAYGQTGLYNELPLQDEAGLQETRKGPSQFGGRLFKELFAARQESYPTQDYTGQMPEAEHGISGSSWLMEEYQREQEQKNTLQDPGTVPDKKNNRATVKMKCFWKEA</sequence>
<accession>A0A7G9GBV9</accession>
<dbReference type="AlphaFoldDB" id="A0A7G9GBV9"/>
<gene>
    <name evidence="4" type="ORF">H9Q79_15615</name>
</gene>
<keyword evidence="2" id="KW-1133">Transmembrane helix</keyword>
<feature type="region of interest" description="Disordered" evidence="1">
    <location>
        <begin position="382"/>
        <end position="445"/>
    </location>
</feature>
<proteinExistence type="predicted"/>
<evidence type="ECO:0000256" key="1">
    <source>
        <dbReference type="SAM" id="MobiDB-lite"/>
    </source>
</evidence>
<organism evidence="4 5">
    <name type="scientific">Wansuia hejianensis</name>
    <dbReference type="NCBI Taxonomy" id="2763667"/>
    <lineage>
        <taxon>Bacteria</taxon>
        <taxon>Bacillati</taxon>
        <taxon>Bacillota</taxon>
        <taxon>Clostridia</taxon>
        <taxon>Lachnospirales</taxon>
        <taxon>Lachnospiraceae</taxon>
        <taxon>Wansuia</taxon>
    </lineage>
</organism>
<evidence type="ECO:0000313" key="5">
    <source>
        <dbReference type="Proteomes" id="UP000515860"/>
    </source>
</evidence>
<feature type="transmembrane region" description="Helical" evidence="2">
    <location>
        <begin position="281"/>
        <end position="299"/>
    </location>
</feature>
<feature type="compositionally biased region" description="Basic and acidic residues" evidence="1">
    <location>
        <begin position="513"/>
        <end position="522"/>
    </location>
</feature>
<feature type="transmembrane region" description="Helical" evidence="2">
    <location>
        <begin position="77"/>
        <end position="95"/>
    </location>
</feature>
<feature type="domain" description="DUF8208" evidence="3">
    <location>
        <begin position="2"/>
        <end position="357"/>
    </location>
</feature>
<feature type="transmembrane region" description="Helical" evidence="2">
    <location>
        <begin position="311"/>
        <end position="330"/>
    </location>
</feature>
<feature type="transmembrane region" description="Helical" evidence="2">
    <location>
        <begin position="51"/>
        <end position="70"/>
    </location>
</feature>
<dbReference type="Pfam" id="PF26635">
    <property type="entry name" value="DUF8208"/>
    <property type="match status" value="1"/>
</dbReference>
<keyword evidence="5" id="KW-1185">Reference proteome</keyword>
<evidence type="ECO:0000256" key="2">
    <source>
        <dbReference type="SAM" id="Phobius"/>
    </source>
</evidence>
<feature type="region of interest" description="Disordered" evidence="1">
    <location>
        <begin position="470"/>
        <end position="548"/>
    </location>
</feature>
<feature type="transmembrane region" description="Helical" evidence="2">
    <location>
        <begin position="251"/>
        <end position="269"/>
    </location>
</feature>
<feature type="transmembrane region" description="Helical" evidence="2">
    <location>
        <begin position="227"/>
        <end position="244"/>
    </location>
</feature>
<name>A0A7G9GBV9_9FIRM</name>
<dbReference type="InterPro" id="IPR058066">
    <property type="entry name" value="pXO2-14_N"/>
</dbReference>